<reference evidence="4" key="1">
    <citation type="journal article" date="2008" name="BMC Genomics">
        <title>A conifer genomics resource of 200,000 spruce (Picea spp.) ESTs and 6,464 high-quality, sequence-finished full-length cDNAs for Sitka spruce (Picea sitchensis).</title>
        <authorList>
            <person name="Ralph S.G."/>
            <person name="Chun H.J."/>
            <person name="Kolosova N."/>
            <person name="Cooper D."/>
            <person name="Oddy C."/>
            <person name="Ritland C.E."/>
            <person name="Kirkpatrick R."/>
            <person name="Moore R."/>
            <person name="Barber S."/>
            <person name="Holt R.A."/>
            <person name="Jones S.J."/>
            <person name="Marra M.A."/>
            <person name="Douglas C.J."/>
            <person name="Ritland K."/>
            <person name="Bohlmann J."/>
        </authorList>
    </citation>
    <scope>NUCLEOTIDE SEQUENCE</scope>
    <source>
        <tissue evidence="4">Green portion of the leader tissue</tissue>
    </source>
</reference>
<organism evidence="4">
    <name type="scientific">Picea sitchensis</name>
    <name type="common">Sitka spruce</name>
    <name type="synonym">Pinus sitchensis</name>
    <dbReference type="NCBI Taxonomy" id="3332"/>
    <lineage>
        <taxon>Eukaryota</taxon>
        <taxon>Viridiplantae</taxon>
        <taxon>Streptophyta</taxon>
        <taxon>Embryophyta</taxon>
        <taxon>Tracheophyta</taxon>
        <taxon>Spermatophyta</taxon>
        <taxon>Pinopsida</taxon>
        <taxon>Pinidae</taxon>
        <taxon>Conifers I</taxon>
        <taxon>Pinales</taxon>
        <taxon>Pinaceae</taxon>
        <taxon>Picea</taxon>
    </lineage>
</organism>
<evidence type="ECO:0000256" key="2">
    <source>
        <dbReference type="SAM" id="Phobius"/>
    </source>
</evidence>
<feature type="transmembrane region" description="Helical" evidence="2">
    <location>
        <begin position="163"/>
        <end position="183"/>
    </location>
</feature>
<feature type="transmembrane region" description="Helical" evidence="2">
    <location>
        <begin position="288"/>
        <end position="306"/>
    </location>
</feature>
<dbReference type="EMBL" id="EF085249">
    <property type="protein sequence ID" value="ABK24556.1"/>
    <property type="molecule type" value="mRNA"/>
</dbReference>
<dbReference type="InterPro" id="IPR005804">
    <property type="entry name" value="FA_desaturase_dom"/>
</dbReference>
<dbReference type="PANTHER" id="PTHR32100">
    <property type="entry name" value="OMEGA-6 FATTY ACID DESATURASE, CHLOROPLASTIC"/>
    <property type="match status" value="1"/>
</dbReference>
<evidence type="ECO:0000259" key="3">
    <source>
        <dbReference type="Pfam" id="PF00487"/>
    </source>
</evidence>
<proteinExistence type="evidence at transcript level"/>
<evidence type="ECO:0000313" key="4">
    <source>
        <dbReference type="EMBL" id="ABK24556.1"/>
    </source>
</evidence>
<name>A9NV95_PICSI</name>
<keyword evidence="2" id="KW-0472">Membrane</keyword>
<dbReference type="GO" id="GO:0016491">
    <property type="term" value="F:oxidoreductase activity"/>
    <property type="evidence" value="ECO:0007669"/>
    <property type="project" value="InterPro"/>
</dbReference>
<dbReference type="AlphaFoldDB" id="A9NV95"/>
<feature type="domain" description="Fatty acid desaturase" evidence="3">
    <location>
        <begin position="161"/>
        <end position="408"/>
    </location>
</feature>
<dbReference type="InterPro" id="IPR012171">
    <property type="entry name" value="Fatty_acid_desaturase"/>
</dbReference>
<dbReference type="Pfam" id="PF00487">
    <property type="entry name" value="FA_desaturase"/>
    <property type="match status" value="1"/>
</dbReference>
<keyword evidence="2" id="KW-1133">Transmembrane helix</keyword>
<evidence type="ECO:0000256" key="1">
    <source>
        <dbReference type="ARBA" id="ARBA00009295"/>
    </source>
</evidence>
<sequence>MAYSLCGGTNLNLLPHAHGGLRFQFKKAHHGLSSSNRAAALWWSGGDRSGFLAGTQLRHAIHCQGMSIRHGWPDKKLQKTIFAAMPLAPSSLSDREERNRISEKYGFTQIGEPVPDNIILKNVIDSLPQEVFEIDDTKAWKTVAISVAAYSLGLFLIAKAPWYLLPLAWAWTGTAITGFFVIGHDCAHKSFSRNKLVEDIVGTLAFLPLIYPYEPWRFKHDIHHAKTNMLGEDTAWHPVLREEYETSKVLRAALTVGYGPIRPWMSIAHWLGWHFDLKKFRPSEQNRVKISLTCIFSFVAIVWPMIIYKTGIIGWIKFWLMPWLGYHFWMSTFTMVHHTAPHIPFKSPESWNAAQAQLGGTVHCDYPRWIEILCHDINVHIPHHISQKIPSYNLRLAQDSLRKNWGKYLNEAKWNWRLMKTIMTKCHIYDEENNYVAFDEDLPEESKVIGFVRRMMPNIA</sequence>
<keyword evidence="2" id="KW-0812">Transmembrane</keyword>
<accession>A9NV95</accession>
<dbReference type="CDD" id="cd03507">
    <property type="entry name" value="Delta12-FADS-like"/>
    <property type="match status" value="1"/>
</dbReference>
<protein>
    <recommendedName>
        <fullName evidence="3">Fatty acid desaturase domain-containing protein</fullName>
    </recommendedName>
</protein>
<comment type="similarity">
    <text evidence="1">Belongs to the fatty acid desaturase type 1 family.</text>
</comment>
<feature type="transmembrane region" description="Helical" evidence="2">
    <location>
        <begin position="312"/>
        <end position="329"/>
    </location>
</feature>
<dbReference type="GO" id="GO:0006629">
    <property type="term" value="P:lipid metabolic process"/>
    <property type="evidence" value="ECO:0007669"/>
    <property type="project" value="InterPro"/>
</dbReference>